<dbReference type="InterPro" id="IPR011009">
    <property type="entry name" value="Kinase-like_dom_sf"/>
</dbReference>
<reference evidence="2" key="2">
    <citation type="submission" date="2025-08" db="UniProtKB">
        <authorList>
            <consortium name="Ensembl"/>
        </authorList>
    </citation>
    <scope>IDENTIFICATION</scope>
</reference>
<organism evidence="2 3">
    <name type="scientific">Denticeps clupeoides</name>
    <name type="common">denticle herring</name>
    <dbReference type="NCBI Taxonomy" id="299321"/>
    <lineage>
        <taxon>Eukaryota</taxon>
        <taxon>Metazoa</taxon>
        <taxon>Chordata</taxon>
        <taxon>Craniata</taxon>
        <taxon>Vertebrata</taxon>
        <taxon>Euteleostomi</taxon>
        <taxon>Actinopterygii</taxon>
        <taxon>Neopterygii</taxon>
        <taxon>Teleostei</taxon>
        <taxon>Clupei</taxon>
        <taxon>Clupeiformes</taxon>
        <taxon>Denticipitoidei</taxon>
        <taxon>Denticipitidae</taxon>
        <taxon>Denticeps</taxon>
    </lineage>
</organism>
<dbReference type="SUPFAM" id="SSF56112">
    <property type="entry name" value="Protein kinase-like (PK-like)"/>
    <property type="match status" value="1"/>
</dbReference>
<dbReference type="Proteomes" id="UP000694580">
    <property type="component" value="Chromosome 3"/>
</dbReference>
<dbReference type="GO" id="GO:0004672">
    <property type="term" value="F:protein kinase activity"/>
    <property type="evidence" value="ECO:0007669"/>
    <property type="project" value="InterPro"/>
</dbReference>
<evidence type="ECO:0000313" key="2">
    <source>
        <dbReference type="Ensembl" id="ENSDCDP00010004925.1"/>
    </source>
</evidence>
<dbReference type="Ensembl" id="ENSDCDT00010005089.1">
    <property type="protein sequence ID" value="ENSDCDP00010004925.1"/>
    <property type="gene ID" value="ENSDCDG00010002171.1"/>
</dbReference>
<keyword evidence="3" id="KW-1185">Reference proteome</keyword>
<dbReference type="GeneTree" id="ENSGT01120000277623"/>
<proteinExistence type="predicted"/>
<accession>A0AAY4AA36</accession>
<sequence length="84" mass="9470">MHRDIKPDNILLTSTESRKPFENYELLEVIGKGVSCKVHKARHRKTVQHTPKYYSTSASCLWTGSGQRISSTSQAILALARQRG</sequence>
<dbReference type="GO" id="GO:0005524">
    <property type="term" value="F:ATP binding"/>
    <property type="evidence" value="ECO:0007669"/>
    <property type="project" value="InterPro"/>
</dbReference>
<dbReference type="AlphaFoldDB" id="A0AAY4AA36"/>
<reference evidence="2" key="3">
    <citation type="submission" date="2025-09" db="UniProtKB">
        <authorList>
            <consortium name="Ensembl"/>
        </authorList>
    </citation>
    <scope>IDENTIFICATION</scope>
</reference>
<protein>
    <recommendedName>
        <fullName evidence="1">Protein kinase domain-containing protein</fullName>
    </recommendedName>
</protein>
<evidence type="ECO:0000313" key="3">
    <source>
        <dbReference type="Proteomes" id="UP000694580"/>
    </source>
</evidence>
<dbReference type="PROSITE" id="PS50011">
    <property type="entry name" value="PROTEIN_KINASE_DOM"/>
    <property type="match status" value="1"/>
</dbReference>
<dbReference type="Gene3D" id="1.10.510.10">
    <property type="entry name" value="Transferase(Phosphotransferase) domain 1"/>
    <property type="match status" value="1"/>
</dbReference>
<evidence type="ECO:0000259" key="1">
    <source>
        <dbReference type="PROSITE" id="PS50011"/>
    </source>
</evidence>
<reference evidence="2 3" key="1">
    <citation type="submission" date="2020-06" db="EMBL/GenBank/DDBJ databases">
        <authorList>
            <consortium name="Wellcome Sanger Institute Data Sharing"/>
        </authorList>
    </citation>
    <scope>NUCLEOTIDE SEQUENCE [LARGE SCALE GENOMIC DNA]</scope>
</reference>
<feature type="domain" description="Protein kinase" evidence="1">
    <location>
        <begin position="1"/>
        <end position="84"/>
    </location>
</feature>
<name>A0AAY4AA36_9TELE</name>
<dbReference type="InterPro" id="IPR000719">
    <property type="entry name" value="Prot_kinase_dom"/>
</dbReference>